<sequence>MVFRTLVLASWLVALLFLAEREPRTLLLALVLAALWTVALLRDRRPVRSARLGTRPAGIRPS</sequence>
<dbReference type="EMBL" id="JACHMF010000001">
    <property type="protein sequence ID" value="MBB4693743.1"/>
    <property type="molecule type" value="Genomic_DNA"/>
</dbReference>
<gene>
    <name evidence="1" type="ORF">BKA14_003891</name>
</gene>
<organism evidence="1 2">
    <name type="scientific">Paractinoplanes abujensis</name>
    <dbReference type="NCBI Taxonomy" id="882441"/>
    <lineage>
        <taxon>Bacteria</taxon>
        <taxon>Bacillati</taxon>
        <taxon>Actinomycetota</taxon>
        <taxon>Actinomycetes</taxon>
        <taxon>Micromonosporales</taxon>
        <taxon>Micromonosporaceae</taxon>
        <taxon>Paractinoplanes</taxon>
    </lineage>
</organism>
<protein>
    <submittedName>
        <fullName evidence="1">Uncharacterized protein</fullName>
    </submittedName>
</protein>
<name>A0A7W7G140_9ACTN</name>
<accession>A0A7W7G140</accession>
<proteinExistence type="predicted"/>
<reference evidence="1 2" key="1">
    <citation type="submission" date="2020-08" db="EMBL/GenBank/DDBJ databases">
        <title>Sequencing the genomes of 1000 actinobacteria strains.</title>
        <authorList>
            <person name="Klenk H.-P."/>
        </authorList>
    </citation>
    <scope>NUCLEOTIDE SEQUENCE [LARGE SCALE GENOMIC DNA]</scope>
    <source>
        <strain evidence="1 2">DSM 45518</strain>
    </source>
</reference>
<keyword evidence="2" id="KW-1185">Reference proteome</keyword>
<evidence type="ECO:0000313" key="2">
    <source>
        <dbReference type="Proteomes" id="UP000542742"/>
    </source>
</evidence>
<dbReference type="Proteomes" id="UP000542742">
    <property type="component" value="Unassembled WGS sequence"/>
</dbReference>
<comment type="caution">
    <text evidence="1">The sequence shown here is derived from an EMBL/GenBank/DDBJ whole genome shotgun (WGS) entry which is preliminary data.</text>
</comment>
<evidence type="ECO:0000313" key="1">
    <source>
        <dbReference type="EMBL" id="MBB4693743.1"/>
    </source>
</evidence>
<dbReference type="RefSeq" id="WP_184952326.1">
    <property type="nucleotide sequence ID" value="NZ_BOMC01000054.1"/>
</dbReference>
<dbReference type="AlphaFoldDB" id="A0A7W7G140"/>